<dbReference type="AlphaFoldDB" id="A0AA36DZM8"/>
<proteinExistence type="predicted"/>
<reference evidence="1" key="1">
    <citation type="submission" date="2023-04" db="EMBL/GenBank/DDBJ databases">
        <authorList>
            <person name="Vijverberg K."/>
            <person name="Xiong W."/>
            <person name="Schranz E."/>
        </authorList>
    </citation>
    <scope>NUCLEOTIDE SEQUENCE</scope>
</reference>
<evidence type="ECO:0000313" key="2">
    <source>
        <dbReference type="Proteomes" id="UP001177003"/>
    </source>
</evidence>
<dbReference type="Proteomes" id="UP001177003">
    <property type="component" value="Chromosome 3"/>
</dbReference>
<dbReference type="EMBL" id="OX465079">
    <property type="protein sequence ID" value="CAI9277391.1"/>
    <property type="molecule type" value="Genomic_DNA"/>
</dbReference>
<name>A0AA36DZM8_LACSI</name>
<accession>A0AA36DZM8</accession>
<evidence type="ECO:0000313" key="1">
    <source>
        <dbReference type="EMBL" id="CAI9277391.1"/>
    </source>
</evidence>
<gene>
    <name evidence="1" type="ORF">LSALG_LOCUS17322</name>
</gene>
<protein>
    <submittedName>
        <fullName evidence="1">Uncharacterized protein</fullName>
    </submittedName>
</protein>
<keyword evidence="2" id="KW-1185">Reference proteome</keyword>
<sequence>MVFKQGVTAHGDWVSIEDLFRDNKDTCVLHLDQEICSIEIDDILGIEYYKKRKLFFDLLAIIEQPIPRKKTWSPIWRMNFERNSTKFQVLFSIKTHYHPYFKHVQRFFLKKSDSLEYDLSK</sequence>
<organism evidence="1 2">
    <name type="scientific">Lactuca saligna</name>
    <name type="common">Willowleaf lettuce</name>
    <dbReference type="NCBI Taxonomy" id="75948"/>
    <lineage>
        <taxon>Eukaryota</taxon>
        <taxon>Viridiplantae</taxon>
        <taxon>Streptophyta</taxon>
        <taxon>Embryophyta</taxon>
        <taxon>Tracheophyta</taxon>
        <taxon>Spermatophyta</taxon>
        <taxon>Magnoliopsida</taxon>
        <taxon>eudicotyledons</taxon>
        <taxon>Gunneridae</taxon>
        <taxon>Pentapetalae</taxon>
        <taxon>asterids</taxon>
        <taxon>campanulids</taxon>
        <taxon>Asterales</taxon>
        <taxon>Asteraceae</taxon>
        <taxon>Cichorioideae</taxon>
        <taxon>Cichorieae</taxon>
        <taxon>Lactucinae</taxon>
        <taxon>Lactuca</taxon>
    </lineage>
</organism>